<dbReference type="Gene3D" id="3.20.20.80">
    <property type="entry name" value="Glycosidases"/>
    <property type="match status" value="1"/>
</dbReference>
<keyword evidence="2" id="KW-0479">Metal-binding</keyword>
<evidence type="ECO:0000256" key="1">
    <source>
        <dbReference type="ARBA" id="ARBA00001913"/>
    </source>
</evidence>
<dbReference type="SMART" id="SM00642">
    <property type="entry name" value="Aamy"/>
    <property type="match status" value="1"/>
</dbReference>
<dbReference type="PANTHER" id="PTHR10357:SF215">
    <property type="entry name" value="ALPHA-AMYLASE 1"/>
    <property type="match status" value="1"/>
</dbReference>
<dbReference type="GO" id="GO:0005975">
    <property type="term" value="P:carbohydrate metabolic process"/>
    <property type="evidence" value="ECO:0007669"/>
    <property type="project" value="InterPro"/>
</dbReference>
<proteinExistence type="predicted"/>
<dbReference type="InterPro" id="IPR017853">
    <property type="entry name" value="GH"/>
</dbReference>
<dbReference type="PANTHER" id="PTHR10357">
    <property type="entry name" value="ALPHA-AMYLASE FAMILY MEMBER"/>
    <property type="match status" value="1"/>
</dbReference>
<name>A0AA88XT00_PINIB</name>
<dbReference type="CDD" id="cd11319">
    <property type="entry name" value="AmyAc_euk_AmyA"/>
    <property type="match status" value="1"/>
</dbReference>
<dbReference type="SUPFAM" id="SSF51445">
    <property type="entry name" value="(Trans)glycosidases"/>
    <property type="match status" value="1"/>
</dbReference>
<gene>
    <name evidence="6" type="ORF">FSP39_000766</name>
</gene>
<evidence type="ECO:0000313" key="7">
    <source>
        <dbReference type="Proteomes" id="UP001186944"/>
    </source>
</evidence>
<evidence type="ECO:0000313" key="6">
    <source>
        <dbReference type="EMBL" id="KAK3087038.1"/>
    </source>
</evidence>
<feature type="signal peptide" evidence="4">
    <location>
        <begin position="1"/>
        <end position="23"/>
    </location>
</feature>
<dbReference type="AlphaFoldDB" id="A0AA88XT00"/>
<keyword evidence="3 4" id="KW-0732">Signal</keyword>
<evidence type="ECO:0000256" key="3">
    <source>
        <dbReference type="ARBA" id="ARBA00022729"/>
    </source>
</evidence>
<evidence type="ECO:0000256" key="2">
    <source>
        <dbReference type="ARBA" id="ARBA00022723"/>
    </source>
</evidence>
<comment type="caution">
    <text evidence="6">The sequence shown here is derived from an EMBL/GenBank/DDBJ whole genome shotgun (WGS) entry which is preliminary data.</text>
</comment>
<keyword evidence="7" id="KW-1185">Reference proteome</keyword>
<feature type="chain" id="PRO_5041700360" description="Glycosyl hydrolase family 13 catalytic domain-containing protein" evidence="4">
    <location>
        <begin position="24"/>
        <end position="555"/>
    </location>
</feature>
<dbReference type="EMBL" id="VSWD01000011">
    <property type="protein sequence ID" value="KAK3087038.1"/>
    <property type="molecule type" value="Genomic_DNA"/>
</dbReference>
<organism evidence="6 7">
    <name type="scientific">Pinctada imbricata</name>
    <name type="common">Atlantic pearl-oyster</name>
    <name type="synonym">Pinctada martensii</name>
    <dbReference type="NCBI Taxonomy" id="66713"/>
    <lineage>
        <taxon>Eukaryota</taxon>
        <taxon>Metazoa</taxon>
        <taxon>Spiralia</taxon>
        <taxon>Lophotrochozoa</taxon>
        <taxon>Mollusca</taxon>
        <taxon>Bivalvia</taxon>
        <taxon>Autobranchia</taxon>
        <taxon>Pteriomorphia</taxon>
        <taxon>Pterioida</taxon>
        <taxon>Pterioidea</taxon>
        <taxon>Pteriidae</taxon>
        <taxon>Pinctada</taxon>
    </lineage>
</organism>
<dbReference type="InterPro" id="IPR006047">
    <property type="entry name" value="GH13_cat_dom"/>
</dbReference>
<evidence type="ECO:0000256" key="4">
    <source>
        <dbReference type="SAM" id="SignalP"/>
    </source>
</evidence>
<evidence type="ECO:0000259" key="5">
    <source>
        <dbReference type="SMART" id="SM00642"/>
    </source>
</evidence>
<accession>A0AA88XT00</accession>
<comment type="cofactor">
    <cofactor evidence="1">
        <name>Ca(2+)</name>
        <dbReference type="ChEBI" id="CHEBI:29108"/>
    </cofactor>
</comment>
<sequence length="555" mass="63006">MEGLVSSVCILCFTLYLTQLVDSRTADEWKSRIIYQILTDRFAPEAPIPSSNCTDLRSYCGGKFKGIKENLDYIQSLGANAIWISPIVENTPLGYHGYWAKDIYRVNPEFGTEEDLVDLIRAVANHMGYNHGCFWSHECTKDQLTNFTGFSPFNQTEHYHTLCEITDWKNQNEVELCRLAKLPDLNQSNEYVRDTLKSWIKWLGDKYEFDGYRIDTAVEVDKPFWSEFQSSAGRFCMGEANNGDDVSYLASYQGPLNSVLNFPLFHAIVDVFCKNKSMSVLIDSLQEQRSHFSDVTILGIFVDNHDFPRFLSLTPSQTLLKNALAYVLLTEGIPIIYYGTEQSFHGVYDPYNRESLWPYYDTDNTMFKFITTVSRWKLTSDTDFGGKNQEEIYSDDHTLVFVRGKTHEVIVAVSNLGRTVSIRFSPPYMYFSPGTNFKMRLAVPIFALLAIFGCVSSQILGIGADILGLGSVGLNSLDFFNPIDDLTLGRAPFSLKKRKEGSSKGLDSSTNYNEIRKILTIISTALTIEHQIDDEPQASKSWDHVPGRSKHPLFD</sequence>
<dbReference type="Pfam" id="PF00128">
    <property type="entry name" value="Alpha-amylase"/>
    <property type="match status" value="1"/>
</dbReference>
<dbReference type="GO" id="GO:0046872">
    <property type="term" value="F:metal ion binding"/>
    <property type="evidence" value="ECO:0007669"/>
    <property type="project" value="UniProtKB-KW"/>
</dbReference>
<protein>
    <recommendedName>
        <fullName evidence="5">Glycosyl hydrolase family 13 catalytic domain-containing protein</fullName>
    </recommendedName>
</protein>
<dbReference type="Proteomes" id="UP001186944">
    <property type="component" value="Unassembled WGS sequence"/>
</dbReference>
<reference evidence="6" key="1">
    <citation type="submission" date="2019-08" db="EMBL/GenBank/DDBJ databases">
        <title>The improved chromosome-level genome for the pearl oyster Pinctada fucata martensii using PacBio sequencing and Hi-C.</title>
        <authorList>
            <person name="Zheng Z."/>
        </authorList>
    </citation>
    <scope>NUCLEOTIDE SEQUENCE</scope>
    <source>
        <strain evidence="6">ZZ-2019</strain>
        <tissue evidence="6">Adductor muscle</tissue>
    </source>
</reference>
<feature type="domain" description="Glycosyl hydrolase family 13 catalytic" evidence="5">
    <location>
        <begin position="36"/>
        <end position="377"/>
    </location>
</feature>